<keyword evidence="1" id="KW-0175">Coiled coil</keyword>
<accession>A0A976N127</accession>
<evidence type="ECO:0000313" key="2">
    <source>
        <dbReference type="EMBL" id="UPW40795.1"/>
    </source>
</evidence>
<proteinExistence type="predicted"/>
<name>A0A976N127_9VIRU</name>
<protein>
    <submittedName>
        <fullName evidence="2">DNA pilot protein</fullName>
    </submittedName>
</protein>
<dbReference type="EMBL" id="OM869499">
    <property type="protein sequence ID" value="UPW40795.1"/>
    <property type="molecule type" value="Genomic_DNA"/>
</dbReference>
<sequence length="265" mass="29232">MSWASKAFKKISKPFKEIGKVAIAPAQWIKDAGDHVFGEDFMNIGGAVVGAATGGVGMAGDWSWLGPVATVASGVLNYQAAKDTNDTNVDLWREQAAYNTPAKQVQRWRDAGLNPNLMYGQGTSGNITNLPQRKAPSFDVDFMNQMALMAQIKNIREQNKNIQAQNQKLRAETAGEWLKNGLTMSELNYADMTGLPPSASAGFWPSMYRTGRGILKEFVAPAFREYGSQVYDKRFPFGSSSKESRESFKPFRSGRSMDYFGPVGW</sequence>
<reference evidence="2" key="1">
    <citation type="submission" date="2022-02" db="EMBL/GenBank/DDBJ databases">
        <title>Towards deciphering the DNA virus diversity associated with rodent species in the families Cricetidae and Heteromyidae.</title>
        <authorList>
            <person name="Lund M."/>
            <person name="Larsen B.B."/>
            <person name="Gryseels S."/>
            <person name="Kraberger S."/>
            <person name="Rowsey D.M."/>
            <person name="Steger L."/>
            <person name="Yule K.M."/>
            <person name="Upham N.S."/>
            <person name="Worobey M."/>
            <person name="Van Doorslaer K."/>
            <person name="Varsani A."/>
        </authorList>
    </citation>
    <scope>NUCLEOTIDE SEQUENCE</scope>
    <source>
        <strain evidence="2">UA08Rod_6800</strain>
    </source>
</reference>
<organism evidence="2">
    <name type="scientific">Sigmofec virus UA08Rod_6800</name>
    <dbReference type="NCBI Taxonomy" id="2929240"/>
    <lineage>
        <taxon>Viruses</taxon>
        <taxon>Monodnaviria</taxon>
        <taxon>Sangervirae</taxon>
        <taxon>Phixviricota</taxon>
        <taxon>Malgrandaviricetes</taxon>
        <taxon>Petitvirales</taxon>
        <taxon>Microviridae</taxon>
    </lineage>
</organism>
<feature type="coiled-coil region" evidence="1">
    <location>
        <begin position="145"/>
        <end position="172"/>
    </location>
</feature>
<evidence type="ECO:0000256" key="1">
    <source>
        <dbReference type="SAM" id="Coils"/>
    </source>
</evidence>